<evidence type="ECO:0000313" key="2">
    <source>
        <dbReference type="EMBL" id="KKL55550.1"/>
    </source>
</evidence>
<sequence length="78" mass="8872">MLGLITGLWVAVETLGLSLVSTIILFFTWNNLANIYFNFLPDIWKNLPFWHIFGLILIVKIIGSLIPKIINVSQSNKN</sequence>
<evidence type="ECO:0000256" key="1">
    <source>
        <dbReference type="SAM" id="Phobius"/>
    </source>
</evidence>
<protein>
    <submittedName>
        <fullName evidence="2">Uncharacterized protein</fullName>
    </submittedName>
</protein>
<organism evidence="2">
    <name type="scientific">marine sediment metagenome</name>
    <dbReference type="NCBI Taxonomy" id="412755"/>
    <lineage>
        <taxon>unclassified sequences</taxon>
        <taxon>metagenomes</taxon>
        <taxon>ecological metagenomes</taxon>
    </lineage>
</organism>
<feature type="transmembrane region" description="Helical" evidence="1">
    <location>
        <begin position="7"/>
        <end position="29"/>
    </location>
</feature>
<feature type="transmembrane region" description="Helical" evidence="1">
    <location>
        <begin position="49"/>
        <end position="70"/>
    </location>
</feature>
<keyword evidence="1" id="KW-0812">Transmembrane</keyword>
<reference evidence="2" key="1">
    <citation type="journal article" date="2015" name="Nature">
        <title>Complex archaea that bridge the gap between prokaryotes and eukaryotes.</title>
        <authorList>
            <person name="Spang A."/>
            <person name="Saw J.H."/>
            <person name="Jorgensen S.L."/>
            <person name="Zaremba-Niedzwiedzka K."/>
            <person name="Martijn J."/>
            <person name="Lind A.E."/>
            <person name="van Eijk R."/>
            <person name="Schleper C."/>
            <person name="Guy L."/>
            <person name="Ettema T.J."/>
        </authorList>
    </citation>
    <scope>NUCLEOTIDE SEQUENCE</scope>
</reference>
<name>A0A0F9FE42_9ZZZZ</name>
<proteinExistence type="predicted"/>
<dbReference type="EMBL" id="LAZR01030801">
    <property type="protein sequence ID" value="KKL55550.1"/>
    <property type="molecule type" value="Genomic_DNA"/>
</dbReference>
<accession>A0A0F9FE42</accession>
<keyword evidence="1" id="KW-0472">Membrane</keyword>
<keyword evidence="1" id="KW-1133">Transmembrane helix</keyword>
<gene>
    <name evidence="2" type="ORF">LCGC14_2254250</name>
</gene>
<comment type="caution">
    <text evidence="2">The sequence shown here is derived from an EMBL/GenBank/DDBJ whole genome shotgun (WGS) entry which is preliminary data.</text>
</comment>
<dbReference type="AlphaFoldDB" id="A0A0F9FE42"/>